<organism evidence="2">
    <name type="scientific">Candidatus Nitricoxidivorans perseverans</name>
    <dbReference type="NCBI Taxonomy" id="2975601"/>
    <lineage>
        <taxon>Bacteria</taxon>
        <taxon>Pseudomonadati</taxon>
        <taxon>Pseudomonadota</taxon>
        <taxon>Betaproteobacteria</taxon>
        <taxon>Nitrosomonadales</taxon>
        <taxon>Sterolibacteriaceae</taxon>
        <taxon>Candidatus Nitricoxidivorans</taxon>
    </lineage>
</organism>
<name>A0AA49FLH8_9PROT</name>
<feature type="region of interest" description="Disordered" evidence="1">
    <location>
        <begin position="250"/>
        <end position="286"/>
    </location>
</feature>
<accession>A0AA49FLH8</accession>
<dbReference type="KEGG" id="npv:OHM77_13615"/>
<dbReference type="Proteomes" id="UP001234916">
    <property type="component" value="Chromosome"/>
</dbReference>
<evidence type="ECO:0000313" key="2">
    <source>
        <dbReference type="EMBL" id="WIM05687.1"/>
    </source>
</evidence>
<sequence>MAEIDFLDRAQDAPGRPVASRARILADLEGLVGRNSVDNALRILVEAGWLKRHERRTLGPFNIQRSYEFSLDAAAIAASLGHSMMNSDSGDPDVPISEGRQSPNRDQSRNPIREPLERKEEEKEAAASSKRQIVAAASGHSTSIQGKRRRKRPSGIVTWVPEDEVEALRIEAVASQEDIVKAIARLCRNEKQPVPGMVAIELERMTEEVQLAQLRSETEDRHQFALNAKPADDVSAFEIGIKLMPSAVRRGVRARRSGAQQALDGDTILRKEPADPLPSPANSTTP</sequence>
<dbReference type="EMBL" id="CP107246">
    <property type="protein sequence ID" value="WIM05687.1"/>
    <property type="molecule type" value="Genomic_DNA"/>
</dbReference>
<dbReference type="AlphaFoldDB" id="A0AA49FLH8"/>
<feature type="region of interest" description="Disordered" evidence="1">
    <location>
        <begin position="83"/>
        <end position="155"/>
    </location>
</feature>
<evidence type="ECO:0000256" key="1">
    <source>
        <dbReference type="SAM" id="MobiDB-lite"/>
    </source>
</evidence>
<proteinExistence type="predicted"/>
<reference evidence="2" key="1">
    <citation type="journal article" date="2023" name="Nat. Microbiol.">
        <title>Enrichment and characterization of a nitric oxide-reducing microbial community in a continuous bioreactor.</title>
        <authorList>
            <person name="Garrido-Amador P."/>
            <person name="Stortenbeker N."/>
            <person name="Wessels H.J.C.T."/>
            <person name="Speth D.R."/>
            <person name="Garcia-Heredia I."/>
            <person name="Kartal B."/>
        </authorList>
    </citation>
    <scope>NUCLEOTIDE SEQUENCE</scope>
    <source>
        <strain evidence="2">MAG1</strain>
    </source>
</reference>
<gene>
    <name evidence="2" type="ORF">OHM77_13615</name>
</gene>
<protein>
    <submittedName>
        <fullName evidence="2">Uncharacterized protein</fullName>
    </submittedName>
</protein>
<feature type="compositionally biased region" description="Basic and acidic residues" evidence="1">
    <location>
        <begin position="106"/>
        <end position="125"/>
    </location>
</feature>